<dbReference type="InterPro" id="IPR036865">
    <property type="entry name" value="CRAL-TRIO_dom_sf"/>
</dbReference>
<dbReference type="AlphaFoldDB" id="A0A9P0DP58"/>
<dbReference type="PANTHER" id="PTHR10174">
    <property type="entry name" value="ALPHA-TOCOPHEROL TRANSFER PROTEIN-RELATED"/>
    <property type="match status" value="1"/>
</dbReference>
<dbReference type="Pfam" id="PF00650">
    <property type="entry name" value="CRAL_TRIO"/>
    <property type="match status" value="1"/>
</dbReference>
<evidence type="ECO:0000259" key="1">
    <source>
        <dbReference type="PROSITE" id="PS50191"/>
    </source>
</evidence>
<dbReference type="OrthoDB" id="6575879at2759"/>
<dbReference type="PROSITE" id="PS50191">
    <property type="entry name" value="CRAL_TRIO"/>
    <property type="match status" value="1"/>
</dbReference>
<dbReference type="CDD" id="cd00170">
    <property type="entry name" value="SEC14"/>
    <property type="match status" value="1"/>
</dbReference>
<protein>
    <recommendedName>
        <fullName evidence="1">CRAL-TRIO domain-containing protein</fullName>
    </recommendedName>
</protein>
<evidence type="ECO:0000313" key="3">
    <source>
        <dbReference type="Proteomes" id="UP001153737"/>
    </source>
</evidence>
<dbReference type="GO" id="GO:0016020">
    <property type="term" value="C:membrane"/>
    <property type="evidence" value="ECO:0007669"/>
    <property type="project" value="TreeGrafter"/>
</dbReference>
<dbReference type="SUPFAM" id="SSF52087">
    <property type="entry name" value="CRAL/TRIO domain"/>
    <property type="match status" value="1"/>
</dbReference>
<dbReference type="GO" id="GO:1902936">
    <property type="term" value="F:phosphatidylinositol bisphosphate binding"/>
    <property type="evidence" value="ECO:0007669"/>
    <property type="project" value="TreeGrafter"/>
</dbReference>
<evidence type="ECO:0000313" key="2">
    <source>
        <dbReference type="EMBL" id="CAH1163227.1"/>
    </source>
</evidence>
<proteinExistence type="predicted"/>
<gene>
    <name evidence="2" type="ORF">PHAECO_LOCUS8702</name>
</gene>
<organism evidence="2 3">
    <name type="scientific">Phaedon cochleariae</name>
    <name type="common">Mustard beetle</name>
    <dbReference type="NCBI Taxonomy" id="80249"/>
    <lineage>
        <taxon>Eukaryota</taxon>
        <taxon>Metazoa</taxon>
        <taxon>Ecdysozoa</taxon>
        <taxon>Arthropoda</taxon>
        <taxon>Hexapoda</taxon>
        <taxon>Insecta</taxon>
        <taxon>Pterygota</taxon>
        <taxon>Neoptera</taxon>
        <taxon>Endopterygota</taxon>
        <taxon>Coleoptera</taxon>
        <taxon>Polyphaga</taxon>
        <taxon>Cucujiformia</taxon>
        <taxon>Chrysomeloidea</taxon>
        <taxon>Chrysomelidae</taxon>
        <taxon>Chrysomelinae</taxon>
        <taxon>Chrysomelini</taxon>
        <taxon>Phaedon</taxon>
    </lineage>
</organism>
<name>A0A9P0DP58_PHACE</name>
<sequence length="307" mass="36249">MDARTNYFDEVVRQSELALKKHQKSKEELAKCIAIIKDWLTSQPHIPEIPDEILIGNFLFMNKFSIESTKQRLDMYYTKQSLIPELFEKNHPHQPKMKLFIDDAYLLPIPKSTDDGYRITVFKLKNTDPAHYNVPEFLGSFFNSLEVRLHEDYFVGEILIYDFKDMSLGHMVKITPMWMKRGTTVLEKVFNNSVHQIHLVNYPSYADPVLRMAKQIMKPKLAERIHLHPTIETITNFIPYRLLPEEFGGKERSLVELHELWKQKLEDYKERFDVLSKLRVDESKRPSPLINDEILGFYGNFKKLDVD</sequence>
<dbReference type="Gene3D" id="3.40.525.10">
    <property type="entry name" value="CRAL-TRIO lipid binding domain"/>
    <property type="match status" value="1"/>
</dbReference>
<dbReference type="EMBL" id="OU896710">
    <property type="protein sequence ID" value="CAH1163227.1"/>
    <property type="molecule type" value="Genomic_DNA"/>
</dbReference>
<accession>A0A9P0DP58</accession>
<dbReference type="SUPFAM" id="SSF46938">
    <property type="entry name" value="CRAL/TRIO N-terminal domain"/>
    <property type="match status" value="1"/>
</dbReference>
<feature type="domain" description="CRAL-TRIO" evidence="1">
    <location>
        <begin position="93"/>
        <end position="255"/>
    </location>
</feature>
<dbReference type="Proteomes" id="UP001153737">
    <property type="component" value="Chromosome 4"/>
</dbReference>
<dbReference type="SMART" id="SM00516">
    <property type="entry name" value="SEC14"/>
    <property type="match status" value="1"/>
</dbReference>
<reference evidence="2" key="2">
    <citation type="submission" date="2022-10" db="EMBL/GenBank/DDBJ databases">
        <authorList>
            <consortium name="ENA_rothamsted_submissions"/>
            <consortium name="culmorum"/>
            <person name="King R."/>
        </authorList>
    </citation>
    <scope>NUCLEOTIDE SEQUENCE</scope>
</reference>
<reference evidence="2" key="1">
    <citation type="submission" date="2022-01" db="EMBL/GenBank/DDBJ databases">
        <authorList>
            <person name="King R."/>
        </authorList>
    </citation>
    <scope>NUCLEOTIDE SEQUENCE</scope>
</reference>
<keyword evidence="3" id="KW-1185">Reference proteome</keyword>
<dbReference type="InterPro" id="IPR036273">
    <property type="entry name" value="CRAL/TRIO_N_dom_sf"/>
</dbReference>
<dbReference type="InterPro" id="IPR001251">
    <property type="entry name" value="CRAL-TRIO_dom"/>
</dbReference>
<dbReference type="PANTHER" id="PTHR10174:SF222">
    <property type="entry name" value="GH10083P-RELATED"/>
    <property type="match status" value="1"/>
</dbReference>